<dbReference type="OrthoDB" id="213998at2157"/>
<name>A0A8J8PDH8_9EURY</name>
<keyword evidence="3" id="KW-1185">Reference proteome</keyword>
<dbReference type="Proteomes" id="UP000705823">
    <property type="component" value="Unassembled WGS sequence"/>
</dbReference>
<dbReference type="Gene3D" id="3.40.50.300">
    <property type="entry name" value="P-loop containing nucleotide triphosphate hydrolases"/>
    <property type="match status" value="1"/>
</dbReference>
<organism evidence="2 3">
    <name type="scientific">Halonotius terrestris</name>
    <dbReference type="NCBI Taxonomy" id="2487750"/>
    <lineage>
        <taxon>Archaea</taxon>
        <taxon>Methanobacteriati</taxon>
        <taxon>Methanobacteriota</taxon>
        <taxon>Stenosarchaea group</taxon>
        <taxon>Halobacteria</taxon>
        <taxon>Halobacteriales</taxon>
        <taxon>Haloferacaceae</taxon>
        <taxon>Halonotius</taxon>
    </lineage>
</organism>
<accession>A0A8J8PDH8</accession>
<dbReference type="InterPro" id="IPR041664">
    <property type="entry name" value="AAA_16"/>
</dbReference>
<gene>
    <name evidence="2" type="ORF">EGH24_00480</name>
</gene>
<dbReference type="Gene3D" id="1.10.8.60">
    <property type="match status" value="1"/>
</dbReference>
<sequence length="388" mass="41669">MKIDERIARRQHADEEGVIPDYDAISPVVHLSEPVGRGAVIEQLLDVVSPVFDGHPPSDGYVWGPKGTGKSAIIRPLFEGLSRQVGRSESRLYTTTRAAPAPDVNFVYVDARRANSAFALLHTVADTVSSEPVPRQGVGRGAMVKRLQDHVAGTNRHLLVAVDHVGEPETIGVDGVFEQFDDFGEAVGCVAIGRANPTETVVSNRPSTETVHVDAYTQHALAEVLTNRVADGRLRTATTDEQLTALARWAEGDAHDALAALFGAGVTAETRGVERIGPAELATGMEAVPQPSVALGRVIALPTNRKRIVRRLVGLSEANRSSVSTAAEKISEGIDLSRATIERVLYELAESGIIRRLKAGETPATGRPPSRLEPRFPTLVFEQLQAES</sequence>
<reference evidence="2" key="1">
    <citation type="submission" date="2019-02" db="EMBL/GenBank/DDBJ databases">
        <title>Halonotius sp. a new haloarchaeum isolated from saline soil.</title>
        <authorList>
            <person name="Duran-Viseras A."/>
            <person name="Sanchez-Porro C."/>
            <person name="Ventosa A."/>
        </authorList>
    </citation>
    <scope>NUCLEOTIDE SEQUENCE</scope>
    <source>
        <strain evidence="2">F15B</strain>
    </source>
</reference>
<dbReference type="InterPro" id="IPR027417">
    <property type="entry name" value="P-loop_NTPase"/>
</dbReference>
<evidence type="ECO:0000313" key="3">
    <source>
        <dbReference type="Proteomes" id="UP000705823"/>
    </source>
</evidence>
<dbReference type="SUPFAM" id="SSF52540">
    <property type="entry name" value="P-loop containing nucleoside triphosphate hydrolases"/>
    <property type="match status" value="1"/>
</dbReference>
<protein>
    <submittedName>
        <fullName evidence="2">AAA family ATPase</fullName>
    </submittedName>
</protein>
<dbReference type="EMBL" id="RKLU01000001">
    <property type="protein sequence ID" value="TQQ83315.1"/>
    <property type="molecule type" value="Genomic_DNA"/>
</dbReference>
<comment type="caution">
    <text evidence="2">The sequence shown here is derived from an EMBL/GenBank/DDBJ whole genome shotgun (WGS) entry which is preliminary data.</text>
</comment>
<dbReference type="InterPro" id="IPR036388">
    <property type="entry name" value="WH-like_DNA-bd_sf"/>
</dbReference>
<dbReference type="AlphaFoldDB" id="A0A8J8PDH8"/>
<evidence type="ECO:0000313" key="2">
    <source>
        <dbReference type="EMBL" id="TQQ83315.1"/>
    </source>
</evidence>
<feature type="domain" description="Orc1-like AAA ATPase" evidence="1">
    <location>
        <begin position="34"/>
        <end position="165"/>
    </location>
</feature>
<proteinExistence type="predicted"/>
<dbReference type="Pfam" id="PF13191">
    <property type="entry name" value="AAA_16"/>
    <property type="match status" value="1"/>
</dbReference>
<dbReference type="Gene3D" id="1.10.10.10">
    <property type="entry name" value="Winged helix-like DNA-binding domain superfamily/Winged helix DNA-binding domain"/>
    <property type="match status" value="1"/>
</dbReference>
<dbReference type="RefSeq" id="WP_142978221.1">
    <property type="nucleotide sequence ID" value="NZ_RKLU01000001.1"/>
</dbReference>
<evidence type="ECO:0000259" key="1">
    <source>
        <dbReference type="Pfam" id="PF13191"/>
    </source>
</evidence>